<evidence type="ECO:0000256" key="1">
    <source>
        <dbReference type="SAM" id="SignalP"/>
    </source>
</evidence>
<dbReference type="InParanoid" id="C5DFP4"/>
<evidence type="ECO:0000313" key="3">
    <source>
        <dbReference type="Proteomes" id="UP000002036"/>
    </source>
</evidence>
<dbReference type="RefSeq" id="XP_002553437.1">
    <property type="nucleotide sequence ID" value="XM_002553391.1"/>
</dbReference>
<dbReference type="KEGG" id="lth:KLTH0D16808g"/>
<dbReference type="OrthoDB" id="10297058at2759"/>
<dbReference type="GeneID" id="8295686"/>
<dbReference type="Proteomes" id="UP000002036">
    <property type="component" value="Chromosome D"/>
</dbReference>
<keyword evidence="1" id="KW-0732">Signal</keyword>
<proteinExistence type="predicted"/>
<organism evidence="2 3">
    <name type="scientific">Lachancea thermotolerans (strain ATCC 56472 / CBS 6340 / NRRL Y-8284)</name>
    <name type="common">Yeast</name>
    <name type="synonym">Kluyveromyces thermotolerans</name>
    <dbReference type="NCBI Taxonomy" id="559295"/>
    <lineage>
        <taxon>Eukaryota</taxon>
        <taxon>Fungi</taxon>
        <taxon>Dikarya</taxon>
        <taxon>Ascomycota</taxon>
        <taxon>Saccharomycotina</taxon>
        <taxon>Saccharomycetes</taxon>
        <taxon>Saccharomycetales</taxon>
        <taxon>Saccharomycetaceae</taxon>
        <taxon>Lachancea</taxon>
    </lineage>
</organism>
<feature type="signal peptide" evidence="1">
    <location>
        <begin position="1"/>
        <end position="17"/>
    </location>
</feature>
<sequence>MKFSVLFSVFCASVASGMCIVRFDQDFPIPVDTTQPVGDFMCNHAELWLHKFSNGTVALESIDDNSIVQIIPDDSVFAQTAEDSGYLQSTDDDELEWAPA</sequence>
<accession>C5DFP4</accession>
<reference evidence="2 3" key="1">
    <citation type="journal article" date="2009" name="Genome Res.">
        <title>Comparative genomics of protoploid Saccharomycetaceae.</title>
        <authorList>
            <consortium name="The Genolevures Consortium"/>
            <person name="Souciet J.-L."/>
            <person name="Dujon B."/>
            <person name="Gaillardin C."/>
            <person name="Johnston M."/>
            <person name="Baret P.V."/>
            <person name="Cliften P."/>
            <person name="Sherman D.J."/>
            <person name="Weissenbach J."/>
            <person name="Westhof E."/>
            <person name="Wincker P."/>
            <person name="Jubin C."/>
            <person name="Poulain J."/>
            <person name="Barbe V."/>
            <person name="Segurens B."/>
            <person name="Artiguenave F."/>
            <person name="Anthouard V."/>
            <person name="Vacherie B."/>
            <person name="Val M.-E."/>
            <person name="Fulton R.S."/>
            <person name="Minx P."/>
            <person name="Wilson R."/>
            <person name="Durrens P."/>
            <person name="Jean G."/>
            <person name="Marck C."/>
            <person name="Martin T."/>
            <person name="Nikolski M."/>
            <person name="Rolland T."/>
            <person name="Seret M.-L."/>
            <person name="Casaregola S."/>
            <person name="Despons L."/>
            <person name="Fairhead C."/>
            <person name="Fischer G."/>
            <person name="Lafontaine I."/>
            <person name="Leh V."/>
            <person name="Lemaire M."/>
            <person name="de Montigny J."/>
            <person name="Neuveglise C."/>
            <person name="Thierry A."/>
            <person name="Blanc-Lenfle I."/>
            <person name="Bleykasten C."/>
            <person name="Diffels J."/>
            <person name="Fritsch E."/>
            <person name="Frangeul L."/>
            <person name="Goeffon A."/>
            <person name="Jauniaux N."/>
            <person name="Kachouri-Lafond R."/>
            <person name="Payen C."/>
            <person name="Potier S."/>
            <person name="Pribylova L."/>
            <person name="Ozanne C."/>
            <person name="Richard G.-F."/>
            <person name="Sacerdot C."/>
            <person name="Straub M.-L."/>
            <person name="Talla E."/>
        </authorList>
    </citation>
    <scope>NUCLEOTIDE SEQUENCE [LARGE SCALE GENOMIC DNA]</scope>
    <source>
        <strain evidence="3">ATCC 56472 / CBS 6340 / NRRL Y-8284</strain>
    </source>
</reference>
<dbReference type="AlphaFoldDB" id="C5DFP4"/>
<keyword evidence="3" id="KW-1185">Reference proteome</keyword>
<gene>
    <name evidence="2" type="ordered locus">KLTH0D16808g</name>
</gene>
<feature type="chain" id="PRO_5002950449" evidence="1">
    <location>
        <begin position="18"/>
        <end position="100"/>
    </location>
</feature>
<dbReference type="EMBL" id="CU928168">
    <property type="protein sequence ID" value="CAR22999.1"/>
    <property type="molecule type" value="Genomic_DNA"/>
</dbReference>
<name>C5DFP4_LACTC</name>
<protein>
    <submittedName>
        <fullName evidence="2">KLTH0D16808p</fullName>
    </submittedName>
</protein>
<evidence type="ECO:0000313" key="2">
    <source>
        <dbReference type="EMBL" id="CAR22999.1"/>
    </source>
</evidence>
<dbReference type="HOGENOM" id="CLU_2306636_0_0_1"/>